<name>A0A6B3L732_9BACT</name>
<dbReference type="Gene3D" id="2.40.420.20">
    <property type="match status" value="1"/>
</dbReference>
<dbReference type="AlphaFoldDB" id="A0A6B3L732"/>
<feature type="signal peptide" evidence="4">
    <location>
        <begin position="1"/>
        <end position="24"/>
    </location>
</feature>
<evidence type="ECO:0000256" key="3">
    <source>
        <dbReference type="SAM" id="Coils"/>
    </source>
</evidence>
<protein>
    <submittedName>
        <fullName evidence="5">Uncharacterized protein</fullName>
    </submittedName>
</protein>
<evidence type="ECO:0000313" key="6">
    <source>
        <dbReference type="Proteomes" id="UP000475117"/>
    </source>
</evidence>
<keyword evidence="2 3" id="KW-0175">Coiled coil</keyword>
<dbReference type="PANTHER" id="PTHR32347">
    <property type="entry name" value="EFFLUX SYSTEM COMPONENT YKNX-RELATED"/>
    <property type="match status" value="1"/>
</dbReference>
<accession>A0A6B3L732</accession>
<sequence length="514" mass="56388">MSTQRTLNLLAAAALLIPTAPALANEAAEVAKPTTEATAPAQSEAAVRKDSYTVKKDEFSQRIAINGTLMPAEAYPLMASPKRFTTLRITHIAPHASSIKKGESIVEFDLSSLDDQIESLEKSIELQKLGLKRSKLDLDATTKLTPIAMEETEAALEQAKADFDYLMETTIPIEKEEAKRSVINSKRNLAYSQEELRQLEKMYVEDDLTEETEEIVLKRIKWQVDNGEFNLRRAEIGAKRKLEVEIPRSIQKATQDLKRTTITHEKAKIDFPAALKQKTLEFESAQRSLAQSEEQLAELKADREALTALVAPVDGIVLYGDWSGDSAPPRIGDMIRNQQVGRGLGVHSVFATVVPAGKPGFIDAKLHEGWRSQINWRGGSGDADTSRYAVLAAAPQVGFGINIDSLSPTVGADQHYQLKLAINDGTEAFADDSLPPVNAGMAVTATLVDYSNPEALVVPTSHLKSKFENGRLVRYVVKINEDDTTTDVPVTYHRTANNQVEILSGLEEGDVIAK</sequence>
<dbReference type="PANTHER" id="PTHR32347:SF14">
    <property type="entry name" value="EFFLUX SYSTEM COMPONENT YKNX-RELATED"/>
    <property type="match status" value="1"/>
</dbReference>
<feature type="coiled-coil region" evidence="3">
    <location>
        <begin position="275"/>
        <end position="309"/>
    </location>
</feature>
<dbReference type="RefSeq" id="WP_164361900.1">
    <property type="nucleotide sequence ID" value="NZ_CP066776.1"/>
</dbReference>
<reference evidence="5 6" key="1">
    <citation type="submission" date="2020-12" db="EMBL/GenBank/DDBJ databases">
        <title>Sulforoseuscoccus oceanibium gen. nov., sp. nov., a representative of the phylum Verrucomicrobia with special cytoplasmic membrane, and proposal of Sulforoseuscoccusaceae fam. nov.</title>
        <authorList>
            <person name="Xi F."/>
        </authorList>
    </citation>
    <scope>NUCLEOTIDE SEQUENCE [LARGE SCALE GENOMIC DNA]</scope>
    <source>
        <strain evidence="5 6">T37</strain>
    </source>
</reference>
<dbReference type="InterPro" id="IPR050465">
    <property type="entry name" value="UPF0194_transport"/>
</dbReference>
<gene>
    <name evidence="5" type="ORF">G3M56_008145</name>
</gene>
<evidence type="ECO:0000313" key="5">
    <source>
        <dbReference type="EMBL" id="QQL43867.1"/>
    </source>
</evidence>
<evidence type="ECO:0000256" key="1">
    <source>
        <dbReference type="ARBA" id="ARBA00004196"/>
    </source>
</evidence>
<dbReference type="Proteomes" id="UP000475117">
    <property type="component" value="Chromosome"/>
</dbReference>
<comment type="subcellular location">
    <subcellularLocation>
        <location evidence="1">Cell envelope</location>
    </subcellularLocation>
</comment>
<keyword evidence="4" id="KW-0732">Signal</keyword>
<proteinExistence type="predicted"/>
<feature type="chain" id="PRO_5035262133" evidence="4">
    <location>
        <begin position="25"/>
        <end position="514"/>
    </location>
</feature>
<evidence type="ECO:0000256" key="4">
    <source>
        <dbReference type="SAM" id="SignalP"/>
    </source>
</evidence>
<organism evidence="5 6">
    <name type="scientific">Sulfuriroseicoccus oceanibius</name>
    <dbReference type="NCBI Taxonomy" id="2707525"/>
    <lineage>
        <taxon>Bacteria</taxon>
        <taxon>Pseudomonadati</taxon>
        <taxon>Verrucomicrobiota</taxon>
        <taxon>Verrucomicrobiia</taxon>
        <taxon>Verrucomicrobiales</taxon>
        <taxon>Verrucomicrobiaceae</taxon>
        <taxon>Sulfuriroseicoccus</taxon>
    </lineage>
</organism>
<dbReference type="GO" id="GO:0030313">
    <property type="term" value="C:cell envelope"/>
    <property type="evidence" value="ECO:0007669"/>
    <property type="project" value="UniProtKB-SubCell"/>
</dbReference>
<keyword evidence="6" id="KW-1185">Reference proteome</keyword>
<dbReference type="EMBL" id="CP066776">
    <property type="protein sequence ID" value="QQL43867.1"/>
    <property type="molecule type" value="Genomic_DNA"/>
</dbReference>
<evidence type="ECO:0000256" key="2">
    <source>
        <dbReference type="ARBA" id="ARBA00023054"/>
    </source>
</evidence>
<dbReference type="KEGG" id="soa:G3M56_008145"/>